<feature type="domain" description="MSL3 chromodomain-like" evidence="13">
    <location>
        <begin position="11"/>
        <end position="88"/>
    </location>
</feature>
<dbReference type="InterPro" id="IPR036396">
    <property type="entry name" value="Cyt_P450_sf"/>
</dbReference>
<dbReference type="Proteomes" id="UP000092462">
    <property type="component" value="Unassembled WGS sequence"/>
</dbReference>
<keyword evidence="9" id="KW-0804">Transcription</keyword>
<evidence type="ECO:0000259" key="12">
    <source>
        <dbReference type="Pfam" id="PF05712"/>
    </source>
</evidence>
<dbReference type="PROSITE" id="PS51640">
    <property type="entry name" value="MRG"/>
    <property type="match status" value="1"/>
</dbReference>
<reference evidence="14" key="1">
    <citation type="submission" date="2022-08" db="UniProtKB">
        <authorList>
            <consortium name="EnsemblMetazoa"/>
        </authorList>
    </citation>
    <scope>IDENTIFICATION</scope>
    <source>
        <strain evidence="14">Israel</strain>
    </source>
</reference>
<evidence type="ECO:0000256" key="3">
    <source>
        <dbReference type="ARBA" id="ARBA00010617"/>
    </source>
</evidence>
<dbReference type="GO" id="GO:0035267">
    <property type="term" value="C:NuA4 histone acetyltransferase complex"/>
    <property type="evidence" value="ECO:0007669"/>
    <property type="project" value="TreeGrafter"/>
</dbReference>
<dbReference type="InterPro" id="IPR008676">
    <property type="entry name" value="MRG"/>
</dbReference>
<protein>
    <recommendedName>
        <fullName evidence="11">Protein male-specific lethal-3</fullName>
    </recommendedName>
</protein>
<name>A0A1B0DLX1_PHLPP</name>
<accession>A0A1B0DLX1</accession>
<dbReference type="InterPro" id="IPR001128">
    <property type="entry name" value="Cyt_P450"/>
</dbReference>
<keyword evidence="7" id="KW-0805">Transcription regulation</keyword>
<dbReference type="AlphaFoldDB" id="A0A1B0DLX1"/>
<dbReference type="VEuPathDB" id="VectorBase:PPAPM1_011134"/>
<evidence type="ECO:0000256" key="1">
    <source>
        <dbReference type="ARBA" id="ARBA00004123"/>
    </source>
</evidence>
<organism evidence="14 15">
    <name type="scientific">Phlebotomus papatasi</name>
    <name type="common">Sandfly</name>
    <dbReference type="NCBI Taxonomy" id="29031"/>
    <lineage>
        <taxon>Eukaryota</taxon>
        <taxon>Metazoa</taxon>
        <taxon>Ecdysozoa</taxon>
        <taxon>Arthropoda</taxon>
        <taxon>Hexapoda</taxon>
        <taxon>Insecta</taxon>
        <taxon>Pterygota</taxon>
        <taxon>Neoptera</taxon>
        <taxon>Endopterygota</taxon>
        <taxon>Diptera</taxon>
        <taxon>Nematocera</taxon>
        <taxon>Psychodoidea</taxon>
        <taxon>Psychodidae</taxon>
        <taxon>Phlebotomus</taxon>
        <taxon>Phlebotomus</taxon>
    </lineage>
</organism>
<dbReference type="Pfam" id="PF05712">
    <property type="entry name" value="MRG"/>
    <property type="match status" value="1"/>
</dbReference>
<evidence type="ECO:0000256" key="10">
    <source>
        <dbReference type="ARBA" id="ARBA00023242"/>
    </source>
</evidence>
<dbReference type="InterPro" id="IPR053820">
    <property type="entry name" value="MSL3_chromo-like"/>
</dbReference>
<dbReference type="PANTHER" id="PTHR10880:SF15">
    <property type="entry name" value="MSL COMPLEX SUBUNIT 3"/>
    <property type="match status" value="1"/>
</dbReference>
<keyword evidence="5" id="KW-0832">Ubl conjugation</keyword>
<dbReference type="PANTHER" id="PTHR10880">
    <property type="entry name" value="MORTALITY FACTOR 4-LIKE PROTEIN"/>
    <property type="match status" value="1"/>
</dbReference>
<dbReference type="Pfam" id="PF00067">
    <property type="entry name" value="p450"/>
    <property type="match status" value="1"/>
</dbReference>
<feature type="domain" description="MRG" evidence="12">
    <location>
        <begin position="147"/>
        <end position="432"/>
    </location>
</feature>
<evidence type="ECO:0000313" key="15">
    <source>
        <dbReference type="Proteomes" id="UP000092462"/>
    </source>
</evidence>
<dbReference type="SUPFAM" id="SSF54160">
    <property type="entry name" value="Chromo domain-like"/>
    <property type="match status" value="1"/>
</dbReference>
<dbReference type="Gene3D" id="1.10.274.30">
    <property type="entry name" value="MRG domain"/>
    <property type="match status" value="1"/>
</dbReference>
<dbReference type="InterPro" id="IPR038217">
    <property type="entry name" value="MRG_C_sf"/>
</dbReference>
<dbReference type="Gene3D" id="1.10.630.10">
    <property type="entry name" value="Cytochrome P450"/>
    <property type="match status" value="1"/>
</dbReference>
<dbReference type="Pfam" id="PF22732">
    <property type="entry name" value="MSL3_chromo-like"/>
    <property type="match status" value="1"/>
</dbReference>
<evidence type="ECO:0000256" key="7">
    <source>
        <dbReference type="ARBA" id="ARBA00023015"/>
    </source>
</evidence>
<evidence type="ECO:0000256" key="11">
    <source>
        <dbReference type="ARBA" id="ARBA00069454"/>
    </source>
</evidence>
<comment type="subcellular location">
    <subcellularLocation>
        <location evidence="2">Chromosome</location>
    </subcellularLocation>
    <subcellularLocation>
        <location evidence="1">Nucleus</location>
    </subcellularLocation>
</comment>
<evidence type="ECO:0000256" key="2">
    <source>
        <dbReference type="ARBA" id="ARBA00004286"/>
    </source>
</evidence>
<dbReference type="GO" id="GO:0072487">
    <property type="term" value="C:MSL complex"/>
    <property type="evidence" value="ECO:0007669"/>
    <property type="project" value="TreeGrafter"/>
</dbReference>
<dbReference type="Gene3D" id="2.30.30.140">
    <property type="match status" value="1"/>
</dbReference>
<keyword evidence="8" id="KW-0503">Monooxygenase</keyword>
<proteinExistence type="inferred from homology"/>
<dbReference type="InterPro" id="IPR026541">
    <property type="entry name" value="MRG_dom"/>
</dbReference>
<dbReference type="EMBL" id="AJVK01016583">
    <property type="status" value="NOT_ANNOTATED_CDS"/>
    <property type="molecule type" value="Genomic_DNA"/>
</dbReference>
<dbReference type="InterPro" id="IPR016197">
    <property type="entry name" value="Chromo-like_dom_sf"/>
</dbReference>
<evidence type="ECO:0000256" key="8">
    <source>
        <dbReference type="ARBA" id="ARBA00023033"/>
    </source>
</evidence>
<evidence type="ECO:0000313" key="14">
    <source>
        <dbReference type="EnsemblMetazoa" id="PPAI009361-PA"/>
    </source>
</evidence>
<dbReference type="EMBL" id="AJVK01016582">
    <property type="status" value="NOT_ANNOTATED_CDS"/>
    <property type="molecule type" value="Genomic_DNA"/>
</dbReference>
<dbReference type="GO" id="GO:0006355">
    <property type="term" value="P:regulation of DNA-templated transcription"/>
    <property type="evidence" value="ECO:0007669"/>
    <property type="project" value="InterPro"/>
</dbReference>
<keyword evidence="8" id="KW-0560">Oxidoreductase</keyword>
<dbReference type="FunFam" id="2.30.30.140:FF:000042">
    <property type="entry name" value="male-specific lethal 3 homolog"/>
    <property type="match status" value="1"/>
</dbReference>
<sequence>MVSTRGIKYAFSEGERVLCYEPDPTKAKVLYDSKVLEIFDSRDRRGKRVVEYLIHFQGWNSSWDRKVNESFVLKDNIVNRQLQKDLAEKSQLCLGAYLYRKDRKKSKSSGGIEASTEPVTLSLPVAGKVENELQMQDNDTESYSSSAESGSGQVENEKVIIQVSKTLKQLLEFDHRMITQESRLSVLPAPLPIVTILEKFVKQCSVKMICNHIRQDQRKRRNSATRTDSPLDTEKLTNRLNLYKEVADGLRIYFDFTLKDHLLYQQERQQAESVLDEENLKSFTYIPSEKSFTDIIFPSVSEKSTPNSSTDVTDDTARRRLRSYKLETGAEGESEGAMPFAAAIAEILRSVQPFNASVPFRLKILLQNTLAWHLLPSNAPPEPSMIYGAPHLARLLIKLPEFLTHSVGNMSEEKVKYLMEYLVLLFAFFDYRQKIKRLEGTQFTGPGFLPILGHAGFFLFKKPSEVLDLVTKGSQEFGKMTRVWMVNMLFLGIADPKYVEAILNSPVHINKAIEYSYLNNWLGDGLLLTTGKKWQTRRKILTPAFHFKILEYFVEIFDKQSKIFVEKLEQFSAKTPVNICPLISLLTFDVICAVILRFTQAYTYLND</sequence>
<dbReference type="VEuPathDB" id="VectorBase:PPAI009361"/>
<dbReference type="GO" id="GO:0006325">
    <property type="term" value="P:chromatin organization"/>
    <property type="evidence" value="ECO:0007669"/>
    <property type="project" value="UniProtKB-KW"/>
</dbReference>
<dbReference type="SUPFAM" id="SSF48264">
    <property type="entry name" value="Cytochrome P450"/>
    <property type="match status" value="1"/>
</dbReference>
<evidence type="ECO:0000259" key="13">
    <source>
        <dbReference type="Pfam" id="PF22732"/>
    </source>
</evidence>
<dbReference type="GO" id="GO:0016705">
    <property type="term" value="F:oxidoreductase activity, acting on paired donors, with incorporation or reduction of molecular oxygen"/>
    <property type="evidence" value="ECO:0007669"/>
    <property type="project" value="InterPro"/>
</dbReference>
<keyword evidence="10" id="KW-0539">Nucleus</keyword>
<dbReference type="VEuPathDB" id="VectorBase:PPAPM1_008244"/>
<evidence type="ECO:0000256" key="5">
    <source>
        <dbReference type="ARBA" id="ARBA00022843"/>
    </source>
</evidence>
<comment type="similarity">
    <text evidence="3">Belongs to the cytochrome P450 family.</text>
</comment>
<dbReference type="GO" id="GO:0020037">
    <property type="term" value="F:heme binding"/>
    <property type="evidence" value="ECO:0007669"/>
    <property type="project" value="InterPro"/>
</dbReference>
<evidence type="ECO:0000256" key="9">
    <source>
        <dbReference type="ARBA" id="ARBA00023163"/>
    </source>
</evidence>
<evidence type="ECO:0000256" key="6">
    <source>
        <dbReference type="ARBA" id="ARBA00022853"/>
    </source>
</evidence>
<dbReference type="GO" id="GO:0005506">
    <property type="term" value="F:iron ion binding"/>
    <property type="evidence" value="ECO:0007669"/>
    <property type="project" value="InterPro"/>
</dbReference>
<dbReference type="GO" id="GO:0005634">
    <property type="term" value="C:nucleus"/>
    <property type="evidence" value="ECO:0007669"/>
    <property type="project" value="UniProtKB-SubCell"/>
</dbReference>
<keyword evidence="4" id="KW-0158">Chromosome</keyword>
<dbReference type="EnsemblMetazoa" id="PPAI009361-RA">
    <property type="protein sequence ID" value="PPAI009361-PA"/>
    <property type="gene ID" value="PPAI009361"/>
</dbReference>
<keyword evidence="6" id="KW-0156">Chromatin regulator</keyword>
<evidence type="ECO:0000256" key="4">
    <source>
        <dbReference type="ARBA" id="ARBA00022454"/>
    </source>
</evidence>
<keyword evidence="15" id="KW-1185">Reference proteome</keyword>
<dbReference type="GO" id="GO:0004497">
    <property type="term" value="F:monooxygenase activity"/>
    <property type="evidence" value="ECO:0007669"/>
    <property type="project" value="UniProtKB-KW"/>
</dbReference>